<dbReference type="KEGG" id="amim:MIM_c10860"/>
<evidence type="ECO:0000256" key="1">
    <source>
        <dbReference type="SAM" id="MobiDB-lite"/>
    </source>
</evidence>
<dbReference type="AlphaFoldDB" id="W0P8M3"/>
<accession>W0P8M3</accession>
<reference evidence="2 3" key="1">
    <citation type="journal article" date="2014" name="Microbiology">
        <title>Unravelling the complete genome sequence of Advenella mimigardefordensis strain DPN7T and novel insights in the catabolism of the xenobiotic polythioester precursor 3,3'-dithiodipropionate.</title>
        <authorList>
            <person name="Wubbeler J.H."/>
            <person name="Hiessl S."/>
            <person name="Schuldes J."/>
            <person name="Thurmer A."/>
            <person name="Daniel R."/>
            <person name="Steinbuchel A."/>
        </authorList>
    </citation>
    <scope>NUCLEOTIDE SEQUENCE [LARGE SCALE GENOMIC DNA]</scope>
    <source>
        <strain evidence="3">DSM 17166 / LMG 22922 / DPN7</strain>
    </source>
</reference>
<organism evidence="2 3">
    <name type="scientific">Advenella mimigardefordensis (strain DSM 17166 / LMG 22922 / DPN7)</name>
    <dbReference type="NCBI Taxonomy" id="1247726"/>
    <lineage>
        <taxon>Bacteria</taxon>
        <taxon>Pseudomonadati</taxon>
        <taxon>Pseudomonadota</taxon>
        <taxon>Betaproteobacteria</taxon>
        <taxon>Burkholderiales</taxon>
        <taxon>Alcaligenaceae</taxon>
    </lineage>
</organism>
<proteinExistence type="predicted"/>
<sequence length="89" mass="9701">MERQMSYVSSRVLRSFLHEGQVVRRGQSVDLRQAQFTQLASRGLVSEFQDPSKAAGKPQSASPAAQASQNKTAKQSDSGGPKRAPKIEK</sequence>
<protein>
    <submittedName>
        <fullName evidence="2">Uncharacterized protein</fullName>
    </submittedName>
</protein>
<dbReference type="PATRIC" id="fig|1247726.3.peg.1189"/>
<gene>
    <name evidence="2" type="ORF">MIM_c10860</name>
</gene>
<dbReference type="HOGENOM" id="CLU_2448068_0_0_4"/>
<evidence type="ECO:0000313" key="3">
    <source>
        <dbReference type="Proteomes" id="UP000019095"/>
    </source>
</evidence>
<dbReference type="EMBL" id="CP003915">
    <property type="protein sequence ID" value="AHG63184.1"/>
    <property type="molecule type" value="Genomic_DNA"/>
</dbReference>
<dbReference type="Proteomes" id="UP000019095">
    <property type="component" value="Chromosome"/>
</dbReference>
<feature type="region of interest" description="Disordered" evidence="1">
    <location>
        <begin position="47"/>
        <end position="89"/>
    </location>
</feature>
<dbReference type="STRING" id="1247726.MIM_c10860"/>
<name>W0P8M3_ADVMD</name>
<evidence type="ECO:0000313" key="2">
    <source>
        <dbReference type="EMBL" id="AHG63184.1"/>
    </source>
</evidence>
<feature type="compositionally biased region" description="Low complexity" evidence="1">
    <location>
        <begin position="51"/>
        <end position="71"/>
    </location>
</feature>
<keyword evidence="3" id="KW-1185">Reference proteome</keyword>